<keyword evidence="5 6" id="KW-0472">Membrane</keyword>
<feature type="transmembrane region" description="Helical" evidence="6">
    <location>
        <begin position="52"/>
        <end position="71"/>
    </location>
</feature>
<dbReference type="InterPro" id="IPR019108">
    <property type="entry name" value="Caa3_assmbl_CtaG-rel"/>
</dbReference>
<dbReference type="GO" id="GO:0005886">
    <property type="term" value="C:plasma membrane"/>
    <property type="evidence" value="ECO:0007669"/>
    <property type="project" value="UniProtKB-SubCell"/>
</dbReference>
<dbReference type="Pfam" id="PF09678">
    <property type="entry name" value="Caa3_CtaG"/>
    <property type="match status" value="1"/>
</dbReference>
<feature type="transmembrane region" description="Helical" evidence="6">
    <location>
        <begin position="128"/>
        <end position="148"/>
    </location>
</feature>
<evidence type="ECO:0000256" key="5">
    <source>
        <dbReference type="ARBA" id="ARBA00023136"/>
    </source>
</evidence>
<evidence type="ECO:0000256" key="2">
    <source>
        <dbReference type="ARBA" id="ARBA00022475"/>
    </source>
</evidence>
<dbReference type="AlphaFoldDB" id="A0A9W6LXF4"/>
<evidence type="ECO:0000256" key="1">
    <source>
        <dbReference type="ARBA" id="ARBA00004651"/>
    </source>
</evidence>
<dbReference type="EMBL" id="BSEJ01000013">
    <property type="protein sequence ID" value="GLJ62412.1"/>
    <property type="molecule type" value="Genomic_DNA"/>
</dbReference>
<feature type="transmembrane region" description="Helical" evidence="6">
    <location>
        <begin position="83"/>
        <end position="107"/>
    </location>
</feature>
<name>A0A9W6LXF4_9MICO</name>
<keyword evidence="4 6" id="KW-1133">Transmembrane helix</keyword>
<accession>A0A9W6LXF4</accession>
<sequence length="285" mass="29646">MTPTPDGHAHAHGAGVPLDVVVLAVAALAVASYAAGAIASRRGGRPWPVHRMVLWCVGIAAATAPVVEPLASTVHGSFVGHAWGHVVGGMLAPILLVLAAPVTLALRTLPVTPARRLSRLLRSAPVRVLAHPVTAALLSSGGLWLIHLTPLHEAMQASPFVHLVVHAHTVAAGYLFTAALVGVDPNPHASRWTTRAIVLVLAMASHAVLAKLLYAHPPGATSVADERLGALTMYYAGGVVELGLVVLLCARWYRESGRRVAIGAADPLSRARPSPAARTAGSRRR</sequence>
<keyword evidence="2" id="KW-1003">Cell membrane</keyword>
<evidence type="ECO:0000256" key="6">
    <source>
        <dbReference type="SAM" id="Phobius"/>
    </source>
</evidence>
<comment type="caution">
    <text evidence="7">The sequence shown here is derived from an EMBL/GenBank/DDBJ whole genome shotgun (WGS) entry which is preliminary data.</text>
</comment>
<evidence type="ECO:0000313" key="8">
    <source>
        <dbReference type="Proteomes" id="UP001142462"/>
    </source>
</evidence>
<proteinExistence type="predicted"/>
<dbReference type="Proteomes" id="UP001142462">
    <property type="component" value="Unassembled WGS sequence"/>
</dbReference>
<organism evidence="7 8">
    <name type="scientific">Microbacterium barkeri</name>
    <dbReference type="NCBI Taxonomy" id="33917"/>
    <lineage>
        <taxon>Bacteria</taxon>
        <taxon>Bacillati</taxon>
        <taxon>Actinomycetota</taxon>
        <taxon>Actinomycetes</taxon>
        <taxon>Micrococcales</taxon>
        <taxon>Microbacteriaceae</taxon>
        <taxon>Microbacterium</taxon>
    </lineage>
</organism>
<feature type="transmembrane region" description="Helical" evidence="6">
    <location>
        <begin position="195"/>
        <end position="214"/>
    </location>
</feature>
<gene>
    <name evidence="7" type="ORF">GCM10017576_25420</name>
</gene>
<comment type="subcellular location">
    <subcellularLocation>
        <location evidence="1">Cell membrane</location>
        <topology evidence="1">Multi-pass membrane protein</topology>
    </subcellularLocation>
</comment>
<feature type="transmembrane region" description="Helical" evidence="6">
    <location>
        <begin position="234"/>
        <end position="253"/>
    </location>
</feature>
<keyword evidence="8" id="KW-1185">Reference proteome</keyword>
<dbReference type="RefSeq" id="WP_271174106.1">
    <property type="nucleotide sequence ID" value="NZ_BSEJ01000013.1"/>
</dbReference>
<evidence type="ECO:0000256" key="3">
    <source>
        <dbReference type="ARBA" id="ARBA00022692"/>
    </source>
</evidence>
<feature type="transmembrane region" description="Helical" evidence="6">
    <location>
        <begin position="160"/>
        <end position="183"/>
    </location>
</feature>
<evidence type="ECO:0000313" key="7">
    <source>
        <dbReference type="EMBL" id="GLJ62412.1"/>
    </source>
</evidence>
<feature type="transmembrane region" description="Helical" evidence="6">
    <location>
        <begin position="20"/>
        <end position="40"/>
    </location>
</feature>
<reference evidence="7" key="2">
    <citation type="submission" date="2023-01" db="EMBL/GenBank/DDBJ databases">
        <authorList>
            <person name="Sun Q."/>
            <person name="Evtushenko L."/>
        </authorList>
    </citation>
    <scope>NUCLEOTIDE SEQUENCE</scope>
    <source>
        <strain evidence="7">VKM Ac-1020</strain>
    </source>
</reference>
<keyword evidence="3 6" id="KW-0812">Transmembrane</keyword>
<evidence type="ECO:0000256" key="4">
    <source>
        <dbReference type="ARBA" id="ARBA00022989"/>
    </source>
</evidence>
<reference evidence="7" key="1">
    <citation type="journal article" date="2014" name="Int. J. Syst. Evol. Microbiol.">
        <title>Complete genome sequence of Corynebacterium casei LMG S-19264T (=DSM 44701T), isolated from a smear-ripened cheese.</title>
        <authorList>
            <consortium name="US DOE Joint Genome Institute (JGI-PGF)"/>
            <person name="Walter F."/>
            <person name="Albersmeier A."/>
            <person name="Kalinowski J."/>
            <person name="Ruckert C."/>
        </authorList>
    </citation>
    <scope>NUCLEOTIDE SEQUENCE</scope>
    <source>
        <strain evidence="7">VKM Ac-1020</strain>
    </source>
</reference>
<protein>
    <submittedName>
        <fullName evidence="7">Membrane protein</fullName>
    </submittedName>
</protein>